<protein>
    <submittedName>
        <fullName evidence="9">AEC family transporter</fullName>
    </submittedName>
</protein>
<keyword evidence="4" id="KW-1003">Cell membrane</keyword>
<feature type="transmembrane region" description="Helical" evidence="8">
    <location>
        <begin position="167"/>
        <end position="187"/>
    </location>
</feature>
<evidence type="ECO:0000256" key="3">
    <source>
        <dbReference type="ARBA" id="ARBA00022448"/>
    </source>
</evidence>
<comment type="similarity">
    <text evidence="2">Belongs to the auxin efflux carrier (TC 2.A.69) family.</text>
</comment>
<keyword evidence="6 8" id="KW-1133">Transmembrane helix</keyword>
<dbReference type="EMBL" id="CP049811">
    <property type="protein sequence ID" value="QIK41529.1"/>
    <property type="molecule type" value="Genomic_DNA"/>
</dbReference>
<feature type="transmembrane region" description="Helical" evidence="8">
    <location>
        <begin position="95"/>
        <end position="114"/>
    </location>
</feature>
<proteinExistence type="inferred from homology"/>
<evidence type="ECO:0000256" key="6">
    <source>
        <dbReference type="ARBA" id="ARBA00022989"/>
    </source>
</evidence>
<gene>
    <name evidence="9" type="ORF">G8E03_12650</name>
</gene>
<reference evidence="9 10" key="1">
    <citation type="submission" date="2020-03" db="EMBL/GenBank/DDBJ databases">
        <title>Complete genome sequence of Monaibacterium sp. ALG8 with diverse plasmids.</title>
        <authorList>
            <person name="Sun C."/>
        </authorList>
    </citation>
    <scope>NUCLEOTIDE SEQUENCE [LARGE SCALE GENOMIC DNA]</scope>
    <source>
        <strain evidence="9 10">ALG8</strain>
    </source>
</reference>
<feature type="transmembrane region" description="Helical" evidence="8">
    <location>
        <begin position="286"/>
        <end position="308"/>
    </location>
</feature>
<dbReference type="AlphaFoldDB" id="A0A6G7VNA5"/>
<evidence type="ECO:0000256" key="7">
    <source>
        <dbReference type="ARBA" id="ARBA00023136"/>
    </source>
</evidence>
<dbReference type="Gene3D" id="1.20.1530.20">
    <property type="match status" value="1"/>
</dbReference>
<dbReference type="InterPro" id="IPR004776">
    <property type="entry name" value="Mem_transp_PIN-like"/>
</dbReference>
<dbReference type="Proteomes" id="UP000500791">
    <property type="component" value="Chromosome"/>
</dbReference>
<dbReference type="GO" id="GO:0055085">
    <property type="term" value="P:transmembrane transport"/>
    <property type="evidence" value="ECO:0007669"/>
    <property type="project" value="InterPro"/>
</dbReference>
<organism evidence="9 10">
    <name type="scientific">Pontivivens nitratireducens</name>
    <dbReference type="NCBI Taxonomy" id="2758038"/>
    <lineage>
        <taxon>Bacteria</taxon>
        <taxon>Pseudomonadati</taxon>
        <taxon>Pseudomonadota</taxon>
        <taxon>Alphaproteobacteria</taxon>
        <taxon>Rhodobacterales</taxon>
        <taxon>Paracoccaceae</taxon>
        <taxon>Pontivivens</taxon>
    </lineage>
</organism>
<feature type="transmembrane region" description="Helical" evidence="8">
    <location>
        <begin position="65"/>
        <end position="88"/>
    </location>
</feature>
<keyword evidence="5 8" id="KW-0812">Transmembrane</keyword>
<name>A0A6G7VNA5_9RHOB</name>
<dbReference type="InterPro" id="IPR038770">
    <property type="entry name" value="Na+/solute_symporter_sf"/>
</dbReference>
<dbReference type="PANTHER" id="PTHR36838:SF3">
    <property type="entry name" value="TRANSPORTER AUXIN EFFLUX CARRIER EC FAMILY"/>
    <property type="match status" value="1"/>
</dbReference>
<dbReference type="GO" id="GO:0005886">
    <property type="term" value="C:plasma membrane"/>
    <property type="evidence" value="ECO:0007669"/>
    <property type="project" value="UniProtKB-SubCell"/>
</dbReference>
<dbReference type="Pfam" id="PF03547">
    <property type="entry name" value="Mem_trans"/>
    <property type="match status" value="1"/>
</dbReference>
<sequence>MLGLIQIVIPVFLVIGAGYIATRLKLFSDSGADGLMVFTQGFAIPCLLFAALARLDLGAVFDIRLLISFYVGASTCFVLGILGARLIFRRRPGEAVAIGFGALFSNSVLLGLPIMERAYGTESLAANFAIISIHAPFCYLLGITSMEIARADGRGPVDTVRAVVRSMFRNSLMIGLALGFIVNLGNIPLPNPVWAAVDLMVRAALPAALFGLGAILTRYKLSAQLPQALMVSVLSLIVHPSIAWLMTVEVFDLSPEFVRSAVVTAAMAPGINAYVFANMYDRAKGVAASVVLLGTGMSVLSVSVWLWALSTLQP</sequence>
<evidence type="ECO:0000256" key="8">
    <source>
        <dbReference type="SAM" id="Phobius"/>
    </source>
</evidence>
<keyword evidence="10" id="KW-1185">Reference proteome</keyword>
<comment type="subcellular location">
    <subcellularLocation>
        <location evidence="1">Cell membrane</location>
        <topology evidence="1">Multi-pass membrane protein</topology>
    </subcellularLocation>
</comment>
<accession>A0A6G7VNA5</accession>
<evidence type="ECO:0000256" key="1">
    <source>
        <dbReference type="ARBA" id="ARBA00004651"/>
    </source>
</evidence>
<feature type="transmembrane region" description="Helical" evidence="8">
    <location>
        <begin position="228"/>
        <end position="245"/>
    </location>
</feature>
<evidence type="ECO:0000313" key="9">
    <source>
        <dbReference type="EMBL" id="QIK41529.1"/>
    </source>
</evidence>
<dbReference type="RefSeq" id="WP_166192492.1">
    <property type="nucleotide sequence ID" value="NZ_CP049811.1"/>
</dbReference>
<feature type="transmembrane region" description="Helical" evidence="8">
    <location>
        <begin position="6"/>
        <end position="22"/>
    </location>
</feature>
<dbReference type="KEGG" id="mon:G8E03_12650"/>
<feature type="transmembrane region" description="Helical" evidence="8">
    <location>
        <begin position="193"/>
        <end position="216"/>
    </location>
</feature>
<feature type="transmembrane region" description="Helical" evidence="8">
    <location>
        <begin position="126"/>
        <end position="146"/>
    </location>
</feature>
<evidence type="ECO:0000256" key="2">
    <source>
        <dbReference type="ARBA" id="ARBA00010145"/>
    </source>
</evidence>
<evidence type="ECO:0000313" key="10">
    <source>
        <dbReference type="Proteomes" id="UP000500791"/>
    </source>
</evidence>
<evidence type="ECO:0000256" key="5">
    <source>
        <dbReference type="ARBA" id="ARBA00022692"/>
    </source>
</evidence>
<keyword evidence="7 8" id="KW-0472">Membrane</keyword>
<keyword evidence="3" id="KW-0813">Transport</keyword>
<feature type="transmembrane region" description="Helical" evidence="8">
    <location>
        <begin position="257"/>
        <end position="277"/>
    </location>
</feature>
<evidence type="ECO:0000256" key="4">
    <source>
        <dbReference type="ARBA" id="ARBA00022475"/>
    </source>
</evidence>
<feature type="transmembrane region" description="Helical" evidence="8">
    <location>
        <begin position="34"/>
        <end position="53"/>
    </location>
</feature>
<dbReference type="PANTHER" id="PTHR36838">
    <property type="entry name" value="AUXIN EFFLUX CARRIER FAMILY PROTEIN"/>
    <property type="match status" value="1"/>
</dbReference>